<comment type="caution">
    <text evidence="2">The sequence shown here is derived from an EMBL/GenBank/DDBJ whole genome shotgun (WGS) entry which is preliminary data.</text>
</comment>
<evidence type="ECO:0000256" key="1">
    <source>
        <dbReference type="SAM" id="Phobius"/>
    </source>
</evidence>
<gene>
    <name evidence="2" type="ORF">QH73_0024245</name>
</gene>
<feature type="transmembrane region" description="Helical" evidence="1">
    <location>
        <begin position="97"/>
        <end position="117"/>
    </location>
</feature>
<proteinExistence type="predicted"/>
<accession>A0A9X5I744</accession>
<evidence type="ECO:0000313" key="3">
    <source>
        <dbReference type="Proteomes" id="UP000031532"/>
    </source>
</evidence>
<evidence type="ECO:0000313" key="2">
    <source>
        <dbReference type="EMBL" id="NHC37710.1"/>
    </source>
</evidence>
<keyword evidence="1" id="KW-0472">Membrane</keyword>
<keyword evidence="1" id="KW-0812">Transmembrane</keyword>
<protein>
    <submittedName>
        <fullName evidence="2">Uncharacterized protein</fullName>
    </submittedName>
</protein>
<keyword evidence="3" id="KW-1185">Reference proteome</keyword>
<name>A0A9X5I744_9CYAN</name>
<dbReference type="RefSeq" id="WP_039713034.1">
    <property type="nucleotide sequence ID" value="NZ_JTJC03000010.1"/>
</dbReference>
<dbReference type="AlphaFoldDB" id="A0A9X5I744"/>
<organism evidence="2 3">
    <name type="scientific">Scytonema millei VB511283</name>
    <dbReference type="NCBI Taxonomy" id="1245923"/>
    <lineage>
        <taxon>Bacteria</taxon>
        <taxon>Bacillati</taxon>
        <taxon>Cyanobacteriota</taxon>
        <taxon>Cyanophyceae</taxon>
        <taxon>Nostocales</taxon>
        <taxon>Scytonemataceae</taxon>
        <taxon>Scytonema</taxon>
    </lineage>
</organism>
<sequence length="121" mass="13693">MQEPQEPQELISEGSLNLSSATEKLVTTGSLNLSSPQEAEFERRNRDKDKELERYQKYISFWIKDIAVFIVALIVVLLIDFYAFTLLQKDNATEGEIRFAIATLTSTVTSLLSYLVGRASK</sequence>
<dbReference type="OrthoDB" id="583330at2"/>
<dbReference type="Proteomes" id="UP000031532">
    <property type="component" value="Unassembled WGS sequence"/>
</dbReference>
<reference evidence="2 3" key="1">
    <citation type="journal article" date="2015" name="Genome Announc.">
        <title>Draft Genome Sequence of the Terrestrial Cyanobacterium Scytonema millei VB511283, Isolated from Eastern India.</title>
        <authorList>
            <person name="Sen D."/>
            <person name="Chandrababunaidu M.M."/>
            <person name="Singh D."/>
            <person name="Sanghi N."/>
            <person name="Ghorai A."/>
            <person name="Mishra G.P."/>
            <person name="Madduluri M."/>
            <person name="Adhikary S.P."/>
            <person name="Tripathy S."/>
        </authorList>
    </citation>
    <scope>NUCLEOTIDE SEQUENCE [LARGE SCALE GENOMIC DNA]</scope>
    <source>
        <strain evidence="2 3">VB511283</strain>
    </source>
</reference>
<keyword evidence="1" id="KW-1133">Transmembrane helix</keyword>
<feature type="transmembrane region" description="Helical" evidence="1">
    <location>
        <begin position="66"/>
        <end position="85"/>
    </location>
</feature>
<dbReference type="EMBL" id="JTJC03000010">
    <property type="protein sequence ID" value="NHC37710.1"/>
    <property type="molecule type" value="Genomic_DNA"/>
</dbReference>